<feature type="domain" description="CBS" evidence="3">
    <location>
        <begin position="7"/>
        <end position="63"/>
    </location>
</feature>
<keyword evidence="1 2" id="KW-0129">CBS domain</keyword>
<dbReference type="PANTHER" id="PTHR43080">
    <property type="entry name" value="CBS DOMAIN-CONTAINING PROTEIN CBSX3, MITOCHONDRIAL"/>
    <property type="match status" value="1"/>
</dbReference>
<evidence type="ECO:0000313" key="4">
    <source>
        <dbReference type="EMBL" id="PZQ85442.1"/>
    </source>
</evidence>
<dbReference type="InterPro" id="IPR017080">
    <property type="entry name" value="UCP036990_CBS_BON"/>
</dbReference>
<dbReference type="AlphaFoldDB" id="A0A2W5R8Y0"/>
<dbReference type="CDD" id="cd04586">
    <property type="entry name" value="CBS_pair_BON_assoc"/>
    <property type="match status" value="1"/>
</dbReference>
<dbReference type="InterPro" id="IPR000644">
    <property type="entry name" value="CBS_dom"/>
</dbReference>
<organism evidence="4 5">
    <name type="scientific">Ancylobacter novellus</name>
    <name type="common">Thiobacillus novellus</name>
    <dbReference type="NCBI Taxonomy" id="921"/>
    <lineage>
        <taxon>Bacteria</taxon>
        <taxon>Pseudomonadati</taxon>
        <taxon>Pseudomonadota</taxon>
        <taxon>Alphaproteobacteria</taxon>
        <taxon>Hyphomicrobiales</taxon>
        <taxon>Xanthobacteraceae</taxon>
        <taxon>Ancylobacter</taxon>
    </lineage>
</organism>
<name>A0A2W5R8Y0_ANCNO</name>
<dbReference type="SUPFAM" id="SSF54631">
    <property type="entry name" value="CBS-domain pair"/>
    <property type="match status" value="1"/>
</dbReference>
<dbReference type="Gene3D" id="3.10.580.10">
    <property type="entry name" value="CBS-domain"/>
    <property type="match status" value="1"/>
</dbReference>
<feature type="domain" description="CBS" evidence="3">
    <location>
        <begin position="91"/>
        <end position="148"/>
    </location>
</feature>
<protein>
    <submittedName>
        <fullName evidence="4">Signal transduction protein</fullName>
    </submittedName>
</protein>
<dbReference type="Proteomes" id="UP000248887">
    <property type="component" value="Unassembled WGS sequence"/>
</dbReference>
<comment type="caution">
    <text evidence="4">The sequence shown here is derived from an EMBL/GenBank/DDBJ whole genome shotgun (WGS) entry which is preliminary data.</text>
</comment>
<sequence>MNAKDLMTEVPTTVCPEHSVWHAAQIMLAEHVSGVPVLTDDGVLAGIVTEGDLLRRTELGTAEAFPNPSQDADAVTRAYVKSRSWKVGDVMTTNVITIDENTAVHEMAALIHQHGIKRLPVMRKERLVGIVSRADLLKVIATGKPDAEIRGDEAVRRAIVARLAEAASALSAQPVVTVEGGIVHVAGDIRSQNEHDAIRMIVESVSGPGFKDDLRISGEGPVRL</sequence>
<evidence type="ECO:0000259" key="3">
    <source>
        <dbReference type="PROSITE" id="PS51371"/>
    </source>
</evidence>
<dbReference type="InterPro" id="IPR051257">
    <property type="entry name" value="Diverse_CBS-Domain"/>
</dbReference>
<evidence type="ECO:0000256" key="2">
    <source>
        <dbReference type="PROSITE-ProRule" id="PRU00703"/>
    </source>
</evidence>
<dbReference type="PANTHER" id="PTHR43080:SF26">
    <property type="entry name" value="REGULATORY PROTEIN"/>
    <property type="match status" value="1"/>
</dbReference>
<accession>A0A2W5R8Y0</accession>
<dbReference type="PROSITE" id="PS51371">
    <property type="entry name" value="CBS"/>
    <property type="match status" value="2"/>
</dbReference>
<evidence type="ECO:0000313" key="5">
    <source>
        <dbReference type="Proteomes" id="UP000248887"/>
    </source>
</evidence>
<proteinExistence type="predicted"/>
<evidence type="ECO:0000256" key="1">
    <source>
        <dbReference type="ARBA" id="ARBA00023122"/>
    </source>
</evidence>
<dbReference type="PIRSF" id="PIRSF036990">
    <property type="entry name" value="UCP036990_CBS_BON"/>
    <property type="match status" value="1"/>
</dbReference>
<dbReference type="EMBL" id="QFQD01000003">
    <property type="protein sequence ID" value="PZQ85442.1"/>
    <property type="molecule type" value="Genomic_DNA"/>
</dbReference>
<reference evidence="4 5" key="1">
    <citation type="submission" date="2017-08" db="EMBL/GenBank/DDBJ databases">
        <title>Infants hospitalized years apart are colonized by the same room-sourced microbial strains.</title>
        <authorList>
            <person name="Brooks B."/>
            <person name="Olm M.R."/>
            <person name="Firek B.A."/>
            <person name="Baker R."/>
            <person name="Thomas B.C."/>
            <person name="Morowitz M.J."/>
            <person name="Banfield J.F."/>
        </authorList>
    </citation>
    <scope>NUCLEOTIDE SEQUENCE [LARGE SCALE GENOMIC DNA]</scope>
    <source>
        <strain evidence="4">S2_005_001_R2_27</strain>
    </source>
</reference>
<dbReference type="SMART" id="SM00116">
    <property type="entry name" value="CBS"/>
    <property type="match status" value="2"/>
</dbReference>
<gene>
    <name evidence="4" type="ORF">DI549_01840</name>
</gene>
<dbReference type="InterPro" id="IPR046342">
    <property type="entry name" value="CBS_dom_sf"/>
</dbReference>
<dbReference type="Pfam" id="PF00571">
    <property type="entry name" value="CBS"/>
    <property type="match status" value="2"/>
</dbReference>